<name>A0A5B3GN95_9BACT</name>
<evidence type="ECO:0000313" key="4">
    <source>
        <dbReference type="Proteomes" id="UP000322658"/>
    </source>
</evidence>
<sequence length="374" mass="42053">MKTLIFPSEFIDNRGGVPQSTISIVKGLSHFSEFKIIVVCPNGSEMSTTDFPLNVIVKTTKKSVWTMSKNKVCETLYTILDLYRTIRPFLDRDTWVITNQPVTSALLSLIPSKHINEIYINRGGNFQDKGIASKIIIQKLKHHCIDFAVGISKKQTDLLIQCGMPENRVTLIHNGLPMPAFDYPHKDLSKDYLRISTMGFISDLKNQIEGIRLIKLLRDHGINAILNLYGDPDGDNEYQTKIAHEIKILGIKPYINFCGFVSGENLFAETDILISFSRTEGFGRSLVEGMLRRKPIIAWRGAGGPIDITDNGKYGHLVESNNADAYFKVVCSLLDNPSFNKNNVEAAYNFAYTHFTTECMVKNYAKLIKSACNI</sequence>
<evidence type="ECO:0000259" key="2">
    <source>
        <dbReference type="Pfam" id="PF00534"/>
    </source>
</evidence>
<reference evidence="3 4" key="1">
    <citation type="journal article" date="2019" name="Nat. Med.">
        <title>A library of human gut bacterial isolates paired with longitudinal multiomics data enables mechanistic microbiome research.</title>
        <authorList>
            <person name="Poyet M."/>
            <person name="Groussin M."/>
            <person name="Gibbons S.M."/>
            <person name="Avila-Pacheco J."/>
            <person name="Jiang X."/>
            <person name="Kearney S.M."/>
            <person name="Perrotta A.R."/>
            <person name="Berdy B."/>
            <person name="Zhao S."/>
            <person name="Lieberman T.D."/>
            <person name="Swanson P.K."/>
            <person name="Smith M."/>
            <person name="Roesemann S."/>
            <person name="Alexander J.E."/>
            <person name="Rich S.A."/>
            <person name="Livny J."/>
            <person name="Vlamakis H."/>
            <person name="Clish C."/>
            <person name="Bullock K."/>
            <person name="Deik A."/>
            <person name="Scott J."/>
            <person name="Pierce K.A."/>
            <person name="Xavier R.J."/>
            <person name="Alm E.J."/>
        </authorList>
    </citation>
    <scope>NUCLEOTIDE SEQUENCE [LARGE SCALE GENOMIC DNA]</scope>
    <source>
        <strain evidence="3 4">BIOML-A1</strain>
    </source>
</reference>
<dbReference type="AlphaFoldDB" id="A0A5B3GN95"/>
<dbReference type="PANTHER" id="PTHR46401:SF2">
    <property type="entry name" value="GLYCOSYLTRANSFERASE WBBK-RELATED"/>
    <property type="match status" value="1"/>
</dbReference>
<dbReference type="InterPro" id="IPR001296">
    <property type="entry name" value="Glyco_trans_1"/>
</dbReference>
<proteinExistence type="predicted"/>
<feature type="domain" description="Glycosyl transferase family 1" evidence="2">
    <location>
        <begin position="192"/>
        <end position="349"/>
    </location>
</feature>
<dbReference type="SUPFAM" id="SSF53756">
    <property type="entry name" value="UDP-Glycosyltransferase/glycogen phosphorylase"/>
    <property type="match status" value="1"/>
</dbReference>
<evidence type="ECO:0000313" key="3">
    <source>
        <dbReference type="EMBL" id="KAA2374119.1"/>
    </source>
</evidence>
<dbReference type="EMBL" id="VVXJ01000028">
    <property type="protein sequence ID" value="KAA2374119.1"/>
    <property type="molecule type" value="Genomic_DNA"/>
</dbReference>
<dbReference type="RefSeq" id="WP_118406943.1">
    <property type="nucleotide sequence ID" value="NZ_AP031448.1"/>
</dbReference>
<dbReference type="Gene3D" id="3.40.50.2000">
    <property type="entry name" value="Glycogen Phosphorylase B"/>
    <property type="match status" value="2"/>
</dbReference>
<dbReference type="PANTHER" id="PTHR46401">
    <property type="entry name" value="GLYCOSYLTRANSFERASE WBBK-RELATED"/>
    <property type="match status" value="1"/>
</dbReference>
<evidence type="ECO:0000256" key="1">
    <source>
        <dbReference type="ARBA" id="ARBA00022679"/>
    </source>
</evidence>
<dbReference type="Proteomes" id="UP000322658">
    <property type="component" value="Unassembled WGS sequence"/>
</dbReference>
<organism evidence="3 4">
    <name type="scientific">Alistipes shahii</name>
    <dbReference type="NCBI Taxonomy" id="328814"/>
    <lineage>
        <taxon>Bacteria</taxon>
        <taxon>Pseudomonadati</taxon>
        <taxon>Bacteroidota</taxon>
        <taxon>Bacteroidia</taxon>
        <taxon>Bacteroidales</taxon>
        <taxon>Rikenellaceae</taxon>
        <taxon>Alistipes</taxon>
    </lineage>
</organism>
<accession>A0A5B3GN95</accession>
<dbReference type="GO" id="GO:0016757">
    <property type="term" value="F:glycosyltransferase activity"/>
    <property type="evidence" value="ECO:0007669"/>
    <property type="project" value="InterPro"/>
</dbReference>
<comment type="caution">
    <text evidence="3">The sequence shown here is derived from an EMBL/GenBank/DDBJ whole genome shotgun (WGS) entry which is preliminary data.</text>
</comment>
<dbReference type="Pfam" id="PF00534">
    <property type="entry name" value="Glycos_transf_1"/>
    <property type="match status" value="1"/>
</dbReference>
<gene>
    <name evidence="3" type="ORF">F2Y07_11520</name>
</gene>
<dbReference type="CDD" id="cd03801">
    <property type="entry name" value="GT4_PimA-like"/>
    <property type="match status" value="1"/>
</dbReference>
<protein>
    <submittedName>
        <fullName evidence="3">Glycosyltransferase</fullName>
    </submittedName>
</protein>
<keyword evidence="1 3" id="KW-0808">Transferase</keyword>